<dbReference type="Proteomes" id="UP001500962">
    <property type="component" value="Unassembled WGS sequence"/>
</dbReference>
<geneLocation type="plasmid" evidence="2 3">
    <name>unnamed5</name>
</geneLocation>
<dbReference type="RefSeq" id="WP_244707247.1">
    <property type="nucleotide sequence ID" value="NZ_BAAADN010000045.1"/>
</dbReference>
<reference evidence="1" key="3">
    <citation type="submission" date="2023-12" db="EMBL/GenBank/DDBJ databases">
        <authorList>
            <person name="Sun Q."/>
            <person name="Inoue M."/>
        </authorList>
    </citation>
    <scope>NUCLEOTIDE SEQUENCE</scope>
    <source>
        <strain evidence="1">JCM 12289</strain>
    </source>
</reference>
<keyword evidence="2" id="KW-0614">Plasmid</keyword>
<gene>
    <name evidence="1" type="ORF">GCM10008985_28140</name>
    <name evidence="2" type="ORF">MUK72_20025</name>
</gene>
<evidence type="ECO:0000313" key="3">
    <source>
        <dbReference type="Proteomes" id="UP000830542"/>
    </source>
</evidence>
<proteinExistence type="predicted"/>
<dbReference type="KEGG" id="hdo:MUK72_20025"/>
<keyword evidence="3" id="KW-1185">Reference proteome</keyword>
<sequence>MDRERRIPPFAEDTLALMTDAAGGTGEQLPREEAIELIAADERFDKVDATAALDLLQKRGYIYYVGDDVRITPG</sequence>
<reference evidence="2" key="2">
    <citation type="submission" date="2022-04" db="EMBL/GenBank/DDBJ databases">
        <title>Sequencing and genomic assembly of Halococcus dombrowskii.</title>
        <authorList>
            <person name="Lim S.W."/>
            <person name="MacLea K.S."/>
        </authorList>
    </citation>
    <scope>NUCLEOTIDE SEQUENCE</scope>
    <source>
        <strain evidence="2">H4</strain>
        <plasmid evidence="2">unnamed5</plasmid>
    </source>
</reference>
<dbReference type="EMBL" id="BAAADN010000045">
    <property type="protein sequence ID" value="GAA0469491.1"/>
    <property type="molecule type" value="Genomic_DNA"/>
</dbReference>
<organism evidence="1 4">
    <name type="scientific">Halococcus dombrowskii</name>
    <dbReference type="NCBI Taxonomy" id="179637"/>
    <lineage>
        <taxon>Archaea</taxon>
        <taxon>Methanobacteriati</taxon>
        <taxon>Methanobacteriota</taxon>
        <taxon>Stenosarchaea group</taxon>
        <taxon>Halobacteria</taxon>
        <taxon>Halobacteriales</taxon>
        <taxon>Halococcaceae</taxon>
        <taxon>Halococcus</taxon>
    </lineage>
</organism>
<name>A0AAV3SKA7_HALDO</name>
<reference evidence="1" key="1">
    <citation type="journal article" date="2014" name="Int. J. Syst. Evol. Microbiol.">
        <title>Complete genome sequence of Corynebacterium casei LMG S-19264T (=DSM 44701T), isolated from a smear-ripened cheese.</title>
        <authorList>
            <consortium name="US DOE Joint Genome Institute (JGI-PGF)"/>
            <person name="Walter F."/>
            <person name="Albersmeier A."/>
            <person name="Kalinowski J."/>
            <person name="Ruckert C."/>
        </authorList>
    </citation>
    <scope>NUCLEOTIDE SEQUENCE</scope>
    <source>
        <strain evidence="1">JCM 12289</strain>
    </source>
</reference>
<dbReference type="GeneID" id="71764187"/>
<evidence type="ECO:0000313" key="4">
    <source>
        <dbReference type="Proteomes" id="UP001500962"/>
    </source>
</evidence>
<dbReference type="Proteomes" id="UP000830542">
    <property type="component" value="Plasmid unnamed5"/>
</dbReference>
<dbReference type="EMBL" id="CP095010">
    <property type="protein sequence ID" value="UOO97567.1"/>
    <property type="molecule type" value="Genomic_DNA"/>
</dbReference>
<accession>A0AAV3SKA7</accession>
<evidence type="ECO:0000313" key="2">
    <source>
        <dbReference type="EMBL" id="UOO97567.1"/>
    </source>
</evidence>
<dbReference type="AlphaFoldDB" id="A0AAV3SKA7"/>
<protein>
    <submittedName>
        <fullName evidence="2">Glycine/sarcosine/betaine reductase component B subunit</fullName>
    </submittedName>
</protein>
<evidence type="ECO:0000313" key="1">
    <source>
        <dbReference type="EMBL" id="GAA0469491.1"/>
    </source>
</evidence>